<name>A0A2U1CIH4_9BURK</name>
<gene>
    <name evidence="3" type="ORF">C7440_3295</name>
</gene>
<keyword evidence="2" id="KW-0472">Membrane</keyword>
<dbReference type="RefSeq" id="WP_165832626.1">
    <property type="nucleotide sequence ID" value="NZ_JACCEX010000007.1"/>
</dbReference>
<feature type="region of interest" description="Disordered" evidence="1">
    <location>
        <begin position="184"/>
        <end position="210"/>
    </location>
</feature>
<dbReference type="STRING" id="1231391.GCA_000308195_03318"/>
<protein>
    <submittedName>
        <fullName evidence="3">Uncharacterized protein</fullName>
    </submittedName>
</protein>
<evidence type="ECO:0000313" key="3">
    <source>
        <dbReference type="EMBL" id="PVY60791.1"/>
    </source>
</evidence>
<keyword evidence="4" id="KW-1185">Reference proteome</keyword>
<reference evidence="3 4" key="1">
    <citation type="submission" date="2018-04" db="EMBL/GenBank/DDBJ databases">
        <title>Genomic Encyclopedia of Type Strains, Phase IV (KMG-IV): sequencing the most valuable type-strain genomes for metagenomic binning, comparative biology and taxonomic classification.</title>
        <authorList>
            <person name="Goeker M."/>
        </authorList>
    </citation>
    <scope>NUCLEOTIDE SEQUENCE [LARGE SCALE GENOMIC DNA]</scope>
    <source>
        <strain evidence="3 4">DSM 10065</strain>
    </source>
</reference>
<comment type="caution">
    <text evidence="3">The sequence shown here is derived from an EMBL/GenBank/DDBJ whole genome shotgun (WGS) entry which is preliminary data.</text>
</comment>
<evidence type="ECO:0000256" key="1">
    <source>
        <dbReference type="SAM" id="MobiDB-lite"/>
    </source>
</evidence>
<proteinExistence type="predicted"/>
<feature type="transmembrane region" description="Helical" evidence="2">
    <location>
        <begin position="79"/>
        <end position="100"/>
    </location>
</feature>
<evidence type="ECO:0000313" key="4">
    <source>
        <dbReference type="Proteomes" id="UP000246145"/>
    </source>
</evidence>
<dbReference type="AlphaFoldDB" id="A0A2U1CIH4"/>
<keyword evidence="2" id="KW-0812">Transmembrane</keyword>
<accession>A0A2U1CIH4</accession>
<dbReference type="EMBL" id="QEKO01000006">
    <property type="protein sequence ID" value="PVY60791.1"/>
    <property type="molecule type" value="Genomic_DNA"/>
</dbReference>
<sequence>MKQTSSSLATPQDTSVLRSTLLKLTATQKILCTVVVAVVVIVWYDLLNRMVAFGDEIDYSGLQVLGGEGIAFLQRYNPFFWWALVALCTLIIAYLLFGFVQSSRQRVQAKIVGAETFQSLVAQLSEPARDVLRWAWQDRSQPVTVGVLQRTAEELRSGRAGKILLSRLQAQLLDQPAAATASPYHAAEASAVREQAPQRPSPAQQAQSPT</sequence>
<organism evidence="3 4">
    <name type="scientific">Pusillimonas noertemannii</name>
    <dbReference type="NCBI Taxonomy" id="305977"/>
    <lineage>
        <taxon>Bacteria</taxon>
        <taxon>Pseudomonadati</taxon>
        <taxon>Pseudomonadota</taxon>
        <taxon>Betaproteobacteria</taxon>
        <taxon>Burkholderiales</taxon>
        <taxon>Alcaligenaceae</taxon>
        <taxon>Pusillimonas</taxon>
    </lineage>
</organism>
<feature type="transmembrane region" description="Helical" evidence="2">
    <location>
        <begin position="21"/>
        <end position="44"/>
    </location>
</feature>
<dbReference type="Proteomes" id="UP000246145">
    <property type="component" value="Unassembled WGS sequence"/>
</dbReference>
<keyword evidence="2" id="KW-1133">Transmembrane helix</keyword>
<evidence type="ECO:0000256" key="2">
    <source>
        <dbReference type="SAM" id="Phobius"/>
    </source>
</evidence>